<dbReference type="Gene3D" id="3.60.40.10">
    <property type="entry name" value="PPM-type phosphatase domain"/>
    <property type="match status" value="1"/>
</dbReference>
<dbReference type="PANTHER" id="PTHR43156:SF2">
    <property type="entry name" value="STAGE II SPORULATION PROTEIN E"/>
    <property type="match status" value="1"/>
</dbReference>
<evidence type="ECO:0000313" key="3">
    <source>
        <dbReference type="EMBL" id="MPM82802.1"/>
    </source>
</evidence>
<dbReference type="AlphaFoldDB" id="A0A645D243"/>
<evidence type="ECO:0000259" key="2">
    <source>
        <dbReference type="SMART" id="SM00331"/>
    </source>
</evidence>
<dbReference type="Pfam" id="PF07228">
    <property type="entry name" value="SpoIIE"/>
    <property type="match status" value="1"/>
</dbReference>
<name>A0A645D243_9ZZZZ</name>
<dbReference type="NCBIfam" id="TIGR00229">
    <property type="entry name" value="sensory_box"/>
    <property type="match status" value="1"/>
</dbReference>
<dbReference type="PANTHER" id="PTHR43156">
    <property type="entry name" value="STAGE II SPORULATION PROTEIN E-RELATED"/>
    <property type="match status" value="1"/>
</dbReference>
<keyword evidence="1" id="KW-0378">Hydrolase</keyword>
<organism evidence="3">
    <name type="scientific">bioreactor metagenome</name>
    <dbReference type="NCBI Taxonomy" id="1076179"/>
    <lineage>
        <taxon>unclassified sequences</taxon>
        <taxon>metagenomes</taxon>
        <taxon>ecological metagenomes</taxon>
    </lineage>
</organism>
<dbReference type="InterPro" id="IPR052016">
    <property type="entry name" value="Bact_Sigma-Reg"/>
</dbReference>
<proteinExistence type="predicted"/>
<dbReference type="InterPro" id="IPR035965">
    <property type="entry name" value="PAS-like_dom_sf"/>
</dbReference>
<comment type="caution">
    <text evidence="3">The sequence shown here is derived from an EMBL/GenBank/DDBJ whole genome shotgun (WGS) entry which is preliminary data.</text>
</comment>
<gene>
    <name evidence="3" type="ORF">SDC9_129864</name>
</gene>
<dbReference type="SUPFAM" id="SSF81606">
    <property type="entry name" value="PP2C-like"/>
    <property type="match status" value="1"/>
</dbReference>
<sequence length="355" mass="40620">MTDYLTEWQSSGTNDCHYWERLKLIDMLDEALVFIDADTNKIVYMNKKACQLYEYNDSEALLLSLGDILCDPEHIAANQLNMLRAGNLKKSNYLTMHRKKNGQMLNVEVSAQFMRLHGTDTYVVVIRDMTADLLLKADVLRAKKIQRRLLPADIDNDVTIMKSIYEPHGHISGDLYGYIWQNGGTRLFGYIIDVMGHGIATALQAATVRLLFEQAAHLDVELNFKMAWLNENASPYFVEDSFAAVICFEIDFITHTLTCCAGGINHFIMLHDDRQHVMTVPGLYLGLMENATFDICRIQFNRGDSFFFLSDGFTEYLPEKSETIRSDFKTEYNRLLKLASGPHRDDATAMCFRIK</sequence>
<dbReference type="InterPro" id="IPR000014">
    <property type="entry name" value="PAS"/>
</dbReference>
<dbReference type="Gene3D" id="3.30.450.20">
    <property type="entry name" value="PAS domain"/>
    <property type="match status" value="1"/>
</dbReference>
<dbReference type="SMART" id="SM00331">
    <property type="entry name" value="PP2C_SIG"/>
    <property type="match status" value="1"/>
</dbReference>
<dbReference type="InterPro" id="IPR036457">
    <property type="entry name" value="PPM-type-like_dom_sf"/>
</dbReference>
<feature type="domain" description="PPM-type phosphatase" evidence="2">
    <location>
        <begin position="156"/>
        <end position="354"/>
    </location>
</feature>
<reference evidence="3" key="1">
    <citation type="submission" date="2019-08" db="EMBL/GenBank/DDBJ databases">
        <authorList>
            <person name="Kucharzyk K."/>
            <person name="Murdoch R.W."/>
            <person name="Higgins S."/>
            <person name="Loffler F."/>
        </authorList>
    </citation>
    <scope>NUCLEOTIDE SEQUENCE</scope>
</reference>
<evidence type="ECO:0000256" key="1">
    <source>
        <dbReference type="ARBA" id="ARBA00022801"/>
    </source>
</evidence>
<dbReference type="SUPFAM" id="SSF55785">
    <property type="entry name" value="PYP-like sensor domain (PAS domain)"/>
    <property type="match status" value="1"/>
</dbReference>
<dbReference type="EMBL" id="VSSQ01031772">
    <property type="protein sequence ID" value="MPM82802.1"/>
    <property type="molecule type" value="Genomic_DNA"/>
</dbReference>
<dbReference type="CDD" id="cd00130">
    <property type="entry name" value="PAS"/>
    <property type="match status" value="1"/>
</dbReference>
<dbReference type="GO" id="GO:0016791">
    <property type="term" value="F:phosphatase activity"/>
    <property type="evidence" value="ECO:0007669"/>
    <property type="project" value="TreeGrafter"/>
</dbReference>
<accession>A0A645D243</accession>
<dbReference type="InterPro" id="IPR001932">
    <property type="entry name" value="PPM-type_phosphatase-like_dom"/>
</dbReference>
<dbReference type="Pfam" id="PF13426">
    <property type="entry name" value="PAS_9"/>
    <property type="match status" value="1"/>
</dbReference>
<protein>
    <recommendedName>
        <fullName evidence="2">PPM-type phosphatase domain-containing protein</fullName>
    </recommendedName>
</protein>